<dbReference type="InterPro" id="IPR032782">
    <property type="entry name" value="KhpB_N"/>
</dbReference>
<dbReference type="InterPro" id="IPR038247">
    <property type="entry name" value="Jag_N_dom_sf"/>
</dbReference>
<dbReference type="Pfam" id="PF13083">
    <property type="entry name" value="KH_KhpA-B"/>
    <property type="match status" value="1"/>
</dbReference>
<dbReference type="InterPro" id="IPR034079">
    <property type="entry name" value="R3H_KhpB"/>
</dbReference>
<dbReference type="Gene3D" id="3.30.30.80">
    <property type="entry name" value="probable RNA-binding protein from clostridium symbiosum atcc 14940"/>
    <property type="match status" value="1"/>
</dbReference>
<dbReference type="PANTHER" id="PTHR35800:SF1">
    <property type="entry name" value="RNA-BINDING PROTEIN KHPB"/>
    <property type="match status" value="1"/>
</dbReference>
<evidence type="ECO:0000259" key="8">
    <source>
        <dbReference type="PROSITE" id="PS51061"/>
    </source>
</evidence>
<dbReference type="GO" id="GO:0003723">
    <property type="term" value="F:RNA binding"/>
    <property type="evidence" value="ECO:0007669"/>
    <property type="project" value="UniProtKB-UniRule"/>
</dbReference>
<dbReference type="GO" id="GO:0071555">
    <property type="term" value="P:cell wall organization"/>
    <property type="evidence" value="ECO:0007669"/>
    <property type="project" value="UniProtKB-KW"/>
</dbReference>
<reference evidence="9" key="2">
    <citation type="submission" date="2021-04" db="EMBL/GenBank/DDBJ databases">
        <authorList>
            <person name="Gilroy R."/>
        </authorList>
    </citation>
    <scope>NUCLEOTIDE SEQUENCE</scope>
    <source>
        <strain evidence="9">ChiSjej3B21-8574</strain>
    </source>
</reference>
<gene>
    <name evidence="6" type="primary">khpB</name>
    <name evidence="6" type="synonym">eloR</name>
    <name evidence="9" type="ORF">H9754_00075</name>
</gene>
<reference evidence="9" key="1">
    <citation type="journal article" date="2021" name="PeerJ">
        <title>Extensive microbial diversity within the chicken gut microbiome revealed by metagenomics and culture.</title>
        <authorList>
            <person name="Gilroy R."/>
            <person name="Ravi A."/>
            <person name="Getino M."/>
            <person name="Pursley I."/>
            <person name="Horton D.L."/>
            <person name="Alikhan N.F."/>
            <person name="Baker D."/>
            <person name="Gharbi K."/>
            <person name="Hall N."/>
            <person name="Watson M."/>
            <person name="Adriaenssens E.M."/>
            <person name="Foster-Nyarko E."/>
            <person name="Jarju S."/>
            <person name="Secka A."/>
            <person name="Antonio M."/>
            <person name="Oren A."/>
            <person name="Chaudhuri R.R."/>
            <person name="La Ragione R."/>
            <person name="Hildebrand F."/>
            <person name="Pallen M.J."/>
        </authorList>
    </citation>
    <scope>NUCLEOTIDE SEQUENCE</scope>
    <source>
        <strain evidence="9">ChiSjej3B21-8574</strain>
    </source>
</reference>
<evidence type="ECO:0000256" key="5">
    <source>
        <dbReference type="ARBA" id="ARBA00023316"/>
    </source>
</evidence>
<dbReference type="InterPro" id="IPR039247">
    <property type="entry name" value="KhpB"/>
</dbReference>
<feature type="compositionally biased region" description="Basic and acidic residues" evidence="7">
    <location>
        <begin position="78"/>
        <end position="95"/>
    </location>
</feature>
<comment type="subunit">
    <text evidence="6">Forms a complex with KhpA.</text>
</comment>
<dbReference type="InterPro" id="IPR015946">
    <property type="entry name" value="KH_dom-like_a/b"/>
</dbReference>
<dbReference type="InterPro" id="IPR001374">
    <property type="entry name" value="R3H_dom"/>
</dbReference>
<dbReference type="Pfam" id="PF14804">
    <property type="entry name" value="Jag_N"/>
    <property type="match status" value="1"/>
</dbReference>
<dbReference type="SUPFAM" id="SSF82708">
    <property type="entry name" value="R3H domain"/>
    <property type="match status" value="1"/>
</dbReference>
<dbReference type="GO" id="GO:0008360">
    <property type="term" value="P:regulation of cell shape"/>
    <property type="evidence" value="ECO:0007669"/>
    <property type="project" value="UniProtKB-KW"/>
</dbReference>
<keyword evidence="3 6" id="KW-0133">Cell shape</keyword>
<comment type="function">
    <text evidence="6">A probable RNA chaperone. Forms a complex with KhpA which binds to cellular RNA and controls its expression. Plays a role in peptidoglycan (PG) homeostasis and cell length regulation.</text>
</comment>
<dbReference type="CDD" id="cd02414">
    <property type="entry name" value="KH-II_Jag"/>
    <property type="match status" value="1"/>
</dbReference>
<keyword evidence="1 6" id="KW-0963">Cytoplasm</keyword>
<dbReference type="Gene3D" id="3.30.300.20">
    <property type="match status" value="1"/>
</dbReference>
<protein>
    <recommendedName>
        <fullName evidence="6">RNA-binding protein KhpB</fullName>
    </recommendedName>
    <alternativeName>
        <fullName evidence="6">RNA-binding protein EloR</fullName>
    </alternativeName>
</protein>
<evidence type="ECO:0000256" key="1">
    <source>
        <dbReference type="ARBA" id="ARBA00022490"/>
    </source>
</evidence>
<dbReference type="GO" id="GO:0005737">
    <property type="term" value="C:cytoplasm"/>
    <property type="evidence" value="ECO:0007669"/>
    <property type="project" value="UniProtKB-SubCell"/>
</dbReference>
<accession>A0A9D2PHJ7</accession>
<dbReference type="CDD" id="cd02644">
    <property type="entry name" value="R3H_jag"/>
    <property type="match status" value="1"/>
</dbReference>
<keyword evidence="2 6" id="KW-0694">RNA-binding</keyword>
<proteinExistence type="inferred from homology"/>
<dbReference type="Proteomes" id="UP000823904">
    <property type="component" value="Unassembled WGS sequence"/>
</dbReference>
<feature type="compositionally biased region" description="Low complexity" evidence="7">
    <location>
        <begin position="67"/>
        <end position="76"/>
    </location>
</feature>
<dbReference type="EMBL" id="DWWD01000001">
    <property type="protein sequence ID" value="HJC48978.1"/>
    <property type="molecule type" value="Genomic_DNA"/>
</dbReference>
<evidence type="ECO:0000313" key="9">
    <source>
        <dbReference type="EMBL" id="HJC48978.1"/>
    </source>
</evidence>
<dbReference type="Pfam" id="PF01424">
    <property type="entry name" value="R3H"/>
    <property type="match status" value="1"/>
</dbReference>
<dbReference type="PANTHER" id="PTHR35800">
    <property type="entry name" value="PROTEIN JAG"/>
    <property type="match status" value="1"/>
</dbReference>
<dbReference type="InterPro" id="IPR036867">
    <property type="entry name" value="R3H_dom_sf"/>
</dbReference>
<dbReference type="InterPro" id="IPR038008">
    <property type="entry name" value="Jag_KH"/>
</dbReference>
<keyword evidence="4 6" id="KW-0143">Chaperone</keyword>
<keyword evidence="5 6" id="KW-0961">Cell wall biogenesis/degradation</keyword>
<evidence type="ECO:0000256" key="3">
    <source>
        <dbReference type="ARBA" id="ARBA00022960"/>
    </source>
</evidence>
<organism evidence="9 10">
    <name type="scientific">Candidatus Anaerostipes avistercoris</name>
    <dbReference type="NCBI Taxonomy" id="2838462"/>
    <lineage>
        <taxon>Bacteria</taxon>
        <taxon>Bacillati</taxon>
        <taxon>Bacillota</taxon>
        <taxon>Clostridia</taxon>
        <taxon>Lachnospirales</taxon>
        <taxon>Lachnospiraceae</taxon>
        <taxon>Anaerostipes</taxon>
    </lineage>
</organism>
<dbReference type="Gene3D" id="3.30.1370.50">
    <property type="entry name" value="R3H-like domain"/>
    <property type="match status" value="1"/>
</dbReference>
<dbReference type="SMART" id="SM01245">
    <property type="entry name" value="Jag_N"/>
    <property type="match status" value="1"/>
</dbReference>
<comment type="similarity">
    <text evidence="6">Belongs to the KhpB RNA-binding protein family.</text>
</comment>
<dbReference type="NCBIfam" id="NF041568">
    <property type="entry name" value="Jag_EloR"/>
    <property type="match status" value="1"/>
</dbReference>
<dbReference type="SMART" id="SM00393">
    <property type="entry name" value="R3H"/>
    <property type="match status" value="1"/>
</dbReference>
<comment type="subcellular location">
    <subcellularLocation>
        <location evidence="6">Cytoplasm</location>
    </subcellularLocation>
</comment>
<evidence type="ECO:0000313" key="10">
    <source>
        <dbReference type="Proteomes" id="UP000823904"/>
    </source>
</evidence>
<evidence type="ECO:0000256" key="7">
    <source>
        <dbReference type="SAM" id="MobiDB-lite"/>
    </source>
</evidence>
<feature type="region of interest" description="Disordered" evidence="7">
    <location>
        <begin position="58"/>
        <end position="126"/>
    </location>
</feature>
<comment type="caution">
    <text evidence="6">Lacks conserved residue(s) required for the propagation of feature annotation.</text>
</comment>
<dbReference type="PROSITE" id="PS50084">
    <property type="entry name" value="KH_TYPE_1"/>
    <property type="match status" value="1"/>
</dbReference>
<comment type="domain">
    <text evidence="6">Has an N-terminal Jag-N domain and 2 RNA-binding domains (KH and R3H).</text>
</comment>
<evidence type="ECO:0000256" key="6">
    <source>
        <dbReference type="HAMAP-Rule" id="MF_00867"/>
    </source>
</evidence>
<sequence length="275" mass="31563">MSSKRFTGKTESDAVMNAAMELGIPSTDLDYEVIDPGSNGFFGLFKKPAIIEVKEKVKEPEVKKEAAPAPAKPQKQPVKKEKEEKKREKKTERKNSGHHKKTSPKQREASPQKEKKKNKIPENLNEITRSTEKYLDEVLRAMGLNPKLNLYYNRRDNVLNINVSGEKMGALIGKHGQTLDALQYLTSLFVNKKSESYIKIKLDTENYRERRQQTLEKLAGSIAYKVKKNKKPIYLEPMNPNERRIIHSALQRDPDVITKSEGKDPYRKVVVMLKK</sequence>
<feature type="domain" description="R3H" evidence="8">
    <location>
        <begin position="209"/>
        <end position="275"/>
    </location>
</feature>
<dbReference type="AlphaFoldDB" id="A0A9D2PHJ7"/>
<comment type="caution">
    <text evidence="9">The sequence shown here is derived from an EMBL/GenBank/DDBJ whole genome shotgun (WGS) entry which is preliminary data.</text>
</comment>
<evidence type="ECO:0000256" key="2">
    <source>
        <dbReference type="ARBA" id="ARBA00022884"/>
    </source>
</evidence>
<dbReference type="GO" id="GO:0009252">
    <property type="term" value="P:peptidoglycan biosynthetic process"/>
    <property type="evidence" value="ECO:0007669"/>
    <property type="project" value="UniProtKB-UniRule"/>
</dbReference>
<dbReference type="HAMAP" id="MF_00867">
    <property type="entry name" value="KhpB"/>
    <property type="match status" value="1"/>
</dbReference>
<dbReference type="PROSITE" id="PS51061">
    <property type="entry name" value="R3H"/>
    <property type="match status" value="1"/>
</dbReference>
<evidence type="ECO:0000256" key="4">
    <source>
        <dbReference type="ARBA" id="ARBA00023186"/>
    </source>
</evidence>
<name>A0A9D2PHJ7_9FIRM</name>